<dbReference type="RefSeq" id="WP_207398181.1">
    <property type="nucleotide sequence ID" value="NZ_JABRWO010000011.1"/>
</dbReference>
<evidence type="ECO:0000313" key="3">
    <source>
        <dbReference type="Proteomes" id="UP000551616"/>
    </source>
</evidence>
<accession>A0A7V8V883</accession>
<organism evidence="2 3">
    <name type="scientific">Bremerella alba</name>
    <dbReference type="NCBI Taxonomy" id="980252"/>
    <lineage>
        <taxon>Bacteria</taxon>
        <taxon>Pseudomonadati</taxon>
        <taxon>Planctomycetota</taxon>
        <taxon>Planctomycetia</taxon>
        <taxon>Pirellulales</taxon>
        <taxon>Pirellulaceae</taxon>
        <taxon>Bremerella</taxon>
    </lineage>
</organism>
<dbReference type="AlphaFoldDB" id="A0A7V8V883"/>
<dbReference type="EMBL" id="JABRWO010000011">
    <property type="protein sequence ID" value="MBA2116787.1"/>
    <property type="molecule type" value="Genomic_DNA"/>
</dbReference>
<feature type="compositionally biased region" description="Low complexity" evidence="1">
    <location>
        <begin position="91"/>
        <end position="101"/>
    </location>
</feature>
<name>A0A7V8V883_9BACT</name>
<reference evidence="2 3" key="1">
    <citation type="submission" date="2020-05" db="EMBL/GenBank/DDBJ databases">
        <title>Bremerella alba sp. nov., a novel planctomycete isolated from the surface of the macroalga Fucus spiralis.</title>
        <authorList>
            <person name="Godinho O."/>
            <person name="Botelho R."/>
            <person name="Albuquerque L."/>
            <person name="Wiegand S."/>
            <person name="Da Costa M.S."/>
            <person name="Lobo-Da-Cunha A."/>
            <person name="Jogler C."/>
            <person name="Lage O.M."/>
        </authorList>
    </citation>
    <scope>NUCLEOTIDE SEQUENCE [LARGE SCALE GENOMIC DNA]</scope>
    <source>
        <strain evidence="2 3">FF15</strain>
    </source>
</reference>
<sequence length="180" mass="19865">MTNSDAQRLQQLKALTQTPHDAAPLRRQESGPALASMVRSVKERLAENPPESEPDEGHHTPLSASERSPAQPESDPVFSAPRSTLPQVSIPFAPQAQAPRRAPSPELARRGEQTASETIQLRDQREFKLTLVEAASRDDALVARLAEQTVDLVQQRDEMIFQRVMQAIEQRLANSQGAFG</sequence>
<protein>
    <submittedName>
        <fullName evidence="2">Uncharacterized protein</fullName>
    </submittedName>
</protein>
<comment type="caution">
    <text evidence="2">The sequence shown here is derived from an EMBL/GenBank/DDBJ whole genome shotgun (WGS) entry which is preliminary data.</text>
</comment>
<proteinExistence type="predicted"/>
<feature type="region of interest" description="Disordered" evidence="1">
    <location>
        <begin position="1"/>
        <end position="121"/>
    </location>
</feature>
<evidence type="ECO:0000256" key="1">
    <source>
        <dbReference type="SAM" id="MobiDB-lite"/>
    </source>
</evidence>
<evidence type="ECO:0000313" key="2">
    <source>
        <dbReference type="EMBL" id="MBA2116787.1"/>
    </source>
</evidence>
<keyword evidence="3" id="KW-1185">Reference proteome</keyword>
<feature type="compositionally biased region" description="Polar residues" evidence="1">
    <location>
        <begin position="1"/>
        <end position="19"/>
    </location>
</feature>
<gene>
    <name evidence="2" type="ORF">HOV93_39790</name>
</gene>
<dbReference type="Proteomes" id="UP000551616">
    <property type="component" value="Unassembled WGS sequence"/>
</dbReference>